<keyword evidence="1" id="KW-1133">Transmembrane helix</keyword>
<dbReference type="RefSeq" id="WP_083344567.1">
    <property type="nucleotide sequence ID" value="NZ_LT629690.1"/>
</dbReference>
<dbReference type="AlphaFoldDB" id="A0A1G7IKM3"/>
<evidence type="ECO:0000313" key="3">
    <source>
        <dbReference type="Proteomes" id="UP000182427"/>
    </source>
</evidence>
<name>A0A1G7IKM3_9BACT</name>
<feature type="transmembrane region" description="Helical" evidence="1">
    <location>
        <begin position="12"/>
        <end position="32"/>
    </location>
</feature>
<dbReference type="Proteomes" id="UP000182427">
    <property type="component" value="Chromosome I"/>
</dbReference>
<feature type="transmembrane region" description="Helical" evidence="1">
    <location>
        <begin position="38"/>
        <end position="57"/>
    </location>
</feature>
<organism evidence="2 3">
    <name type="scientific">Terriglobus roseus</name>
    <dbReference type="NCBI Taxonomy" id="392734"/>
    <lineage>
        <taxon>Bacteria</taxon>
        <taxon>Pseudomonadati</taxon>
        <taxon>Acidobacteriota</taxon>
        <taxon>Terriglobia</taxon>
        <taxon>Terriglobales</taxon>
        <taxon>Acidobacteriaceae</taxon>
        <taxon>Terriglobus</taxon>
    </lineage>
</organism>
<feature type="transmembrane region" description="Helical" evidence="1">
    <location>
        <begin position="78"/>
        <end position="94"/>
    </location>
</feature>
<accession>A0A1G7IKM3</accession>
<protein>
    <submittedName>
        <fullName evidence="2">Uncharacterized protein</fullName>
    </submittedName>
</protein>
<evidence type="ECO:0000313" key="2">
    <source>
        <dbReference type="EMBL" id="SDF13155.1"/>
    </source>
</evidence>
<dbReference type="EMBL" id="LT629690">
    <property type="protein sequence ID" value="SDF13155.1"/>
    <property type="molecule type" value="Genomic_DNA"/>
</dbReference>
<feature type="transmembrane region" description="Helical" evidence="1">
    <location>
        <begin position="100"/>
        <end position="117"/>
    </location>
</feature>
<sequence>MDRDIAFLKRLQSVVPIAAWNLGALVVSAVFLSSGFKYWKLAVLTLVIAIAGNYIWFRWRTAHSDRPCRFLNLEVLQIAGYAIALVGFSVSAVVDKQPRLFIVAGVSWLLLGLRLKVRADRQALISRQSAPSQLN</sequence>
<evidence type="ECO:0000256" key="1">
    <source>
        <dbReference type="SAM" id="Phobius"/>
    </source>
</evidence>
<proteinExistence type="predicted"/>
<gene>
    <name evidence="2" type="ORF">SAMN05444167_1483</name>
</gene>
<keyword evidence="1" id="KW-0472">Membrane</keyword>
<keyword evidence="1" id="KW-0812">Transmembrane</keyword>
<reference evidence="2 3" key="1">
    <citation type="submission" date="2016-10" db="EMBL/GenBank/DDBJ databases">
        <authorList>
            <person name="de Groot N.N."/>
        </authorList>
    </citation>
    <scope>NUCLEOTIDE SEQUENCE [LARGE SCALE GENOMIC DNA]</scope>
    <source>
        <strain evidence="2 3">GAS232</strain>
    </source>
</reference>
<keyword evidence="3" id="KW-1185">Reference proteome</keyword>